<evidence type="ECO:0000256" key="8">
    <source>
        <dbReference type="ARBA" id="ARBA00022989"/>
    </source>
</evidence>
<dbReference type="InterPro" id="IPR035921">
    <property type="entry name" value="F/V-ATP_Csub_sf"/>
</dbReference>
<evidence type="ECO:0000256" key="1">
    <source>
        <dbReference type="ARBA" id="ARBA00004128"/>
    </source>
</evidence>
<dbReference type="CDD" id="cd18175">
    <property type="entry name" value="ATP-synt_Vo_c_ATP6C_rpt1"/>
    <property type="match status" value="1"/>
</dbReference>
<dbReference type="GO" id="GO:0005774">
    <property type="term" value="C:vacuolar membrane"/>
    <property type="evidence" value="ECO:0007669"/>
    <property type="project" value="UniProtKB-SubCell"/>
</dbReference>
<comment type="similarity">
    <text evidence="2 11">Belongs to the V-ATPase proteolipid subunit family.</text>
</comment>
<dbReference type="InterPro" id="IPR011555">
    <property type="entry name" value="ATPase_proteolipid_su_C_euk"/>
</dbReference>
<dbReference type="SUPFAM" id="SSF81333">
    <property type="entry name" value="F1F0 ATP synthase subunit C"/>
    <property type="match status" value="1"/>
</dbReference>
<evidence type="ECO:0000256" key="9">
    <source>
        <dbReference type="ARBA" id="ARBA00023065"/>
    </source>
</evidence>
<keyword evidence="6 11" id="KW-0812">Transmembrane</keyword>
<feature type="transmembrane region" description="Helical" evidence="11">
    <location>
        <begin position="291"/>
        <end position="311"/>
    </location>
</feature>
<keyword evidence="4 11" id="KW-0813">Transport</keyword>
<organism evidence="14 15">
    <name type="scientific">Dendrobium chrysotoxum</name>
    <name type="common">Orchid</name>
    <dbReference type="NCBI Taxonomy" id="161865"/>
    <lineage>
        <taxon>Eukaryota</taxon>
        <taxon>Viridiplantae</taxon>
        <taxon>Streptophyta</taxon>
        <taxon>Embryophyta</taxon>
        <taxon>Tracheophyta</taxon>
        <taxon>Spermatophyta</taxon>
        <taxon>Magnoliopsida</taxon>
        <taxon>Liliopsida</taxon>
        <taxon>Asparagales</taxon>
        <taxon>Orchidaceae</taxon>
        <taxon>Epidendroideae</taxon>
        <taxon>Malaxideae</taxon>
        <taxon>Dendrobiinae</taxon>
        <taxon>Dendrobium</taxon>
    </lineage>
</organism>
<dbReference type="Pfam" id="PF00137">
    <property type="entry name" value="ATP-synt_C"/>
    <property type="match status" value="2"/>
</dbReference>
<feature type="transmembrane region" description="Helical" evidence="11">
    <location>
        <begin position="166"/>
        <end position="186"/>
    </location>
</feature>
<dbReference type="GO" id="GO:0046961">
    <property type="term" value="F:proton-transporting ATPase activity, rotational mechanism"/>
    <property type="evidence" value="ECO:0007669"/>
    <property type="project" value="InterPro"/>
</dbReference>
<feature type="transmembrane region" description="Helical" evidence="11">
    <location>
        <begin position="219"/>
        <end position="236"/>
    </location>
</feature>
<evidence type="ECO:0000313" key="14">
    <source>
        <dbReference type="EMBL" id="KAH0459560.1"/>
    </source>
</evidence>
<reference evidence="14 15" key="1">
    <citation type="journal article" date="2021" name="Hortic Res">
        <title>Chromosome-scale assembly of the Dendrobium chrysotoxum genome enhances the understanding of orchid evolution.</title>
        <authorList>
            <person name="Zhang Y."/>
            <person name="Zhang G.Q."/>
            <person name="Zhang D."/>
            <person name="Liu X.D."/>
            <person name="Xu X.Y."/>
            <person name="Sun W.H."/>
            <person name="Yu X."/>
            <person name="Zhu X."/>
            <person name="Wang Z.W."/>
            <person name="Zhao X."/>
            <person name="Zhong W.Y."/>
            <person name="Chen H."/>
            <person name="Yin W.L."/>
            <person name="Huang T."/>
            <person name="Niu S.C."/>
            <person name="Liu Z.J."/>
        </authorList>
    </citation>
    <scope>NUCLEOTIDE SEQUENCE [LARGE SCALE GENOMIC DNA]</scope>
    <source>
        <strain evidence="14">Lindl</strain>
    </source>
</reference>
<evidence type="ECO:0000256" key="2">
    <source>
        <dbReference type="ARBA" id="ARBA00007296"/>
    </source>
</evidence>
<dbReference type="GO" id="GO:0033179">
    <property type="term" value="C:proton-transporting V-type ATPase, V0 domain"/>
    <property type="evidence" value="ECO:0007669"/>
    <property type="project" value="InterPro"/>
</dbReference>
<comment type="caution">
    <text evidence="11">Lacks conserved residue(s) required for the propagation of feature annotation.</text>
</comment>
<protein>
    <recommendedName>
        <fullName evidence="11">V-type proton ATPase proteolipid subunit</fullName>
    </recommendedName>
</protein>
<keyword evidence="9 11" id="KW-0406">Ion transport</keyword>
<dbReference type="Proteomes" id="UP000775213">
    <property type="component" value="Unassembled WGS sequence"/>
</dbReference>
<name>A0AAV7GWF2_DENCH</name>
<evidence type="ECO:0000256" key="5">
    <source>
        <dbReference type="ARBA" id="ARBA00022554"/>
    </source>
</evidence>
<dbReference type="FunFam" id="1.20.120.610:FF:000003">
    <property type="entry name" value="V-type proton ATPase proteolipid subunit"/>
    <property type="match status" value="1"/>
</dbReference>
<evidence type="ECO:0000313" key="15">
    <source>
        <dbReference type="Proteomes" id="UP000775213"/>
    </source>
</evidence>
<gene>
    <name evidence="14" type="ORF">IEQ34_012374</name>
</gene>
<evidence type="ECO:0000256" key="10">
    <source>
        <dbReference type="ARBA" id="ARBA00023136"/>
    </source>
</evidence>
<evidence type="ECO:0000256" key="4">
    <source>
        <dbReference type="ARBA" id="ARBA00022448"/>
    </source>
</evidence>
<evidence type="ECO:0000256" key="3">
    <source>
        <dbReference type="ARBA" id="ARBA00011269"/>
    </source>
</evidence>
<dbReference type="Gene3D" id="1.20.120.610">
    <property type="entry name" value="lithium bound rotor ring of v- atpase"/>
    <property type="match status" value="1"/>
</dbReference>
<keyword evidence="10 11" id="KW-0472">Membrane</keyword>
<dbReference type="CDD" id="cd18176">
    <property type="entry name" value="ATP-synt_Vo_c_ATP6C_rpt2"/>
    <property type="match status" value="1"/>
</dbReference>
<keyword evidence="7 11" id="KW-0375">Hydrogen ion transport</keyword>
<keyword evidence="5 11" id="KW-0926">Vacuole</keyword>
<comment type="caution">
    <text evidence="14">The sequence shown here is derived from an EMBL/GenBank/DDBJ whole genome shotgun (WGS) entry which is preliminary data.</text>
</comment>
<accession>A0AAV7GWF2</accession>
<feature type="compositionally biased region" description="Low complexity" evidence="12">
    <location>
        <begin position="69"/>
        <end position="93"/>
    </location>
</feature>
<dbReference type="AlphaFoldDB" id="A0AAV7GWF2"/>
<feature type="domain" description="V-ATPase proteolipid subunit C-like" evidence="13">
    <location>
        <begin position="334"/>
        <end position="390"/>
    </location>
</feature>
<evidence type="ECO:0000256" key="7">
    <source>
        <dbReference type="ARBA" id="ARBA00022781"/>
    </source>
</evidence>
<comment type="subcellular location">
    <subcellularLocation>
        <location evidence="1 11">Vacuole membrane</location>
        <topology evidence="1 11">Multi-pass membrane protein</topology>
    </subcellularLocation>
</comment>
<keyword evidence="15" id="KW-1185">Reference proteome</keyword>
<feature type="transmembrane region" description="Helical" evidence="11">
    <location>
        <begin position="192"/>
        <end position="212"/>
    </location>
</feature>
<feature type="region of interest" description="Disordered" evidence="12">
    <location>
        <begin position="1"/>
        <end position="93"/>
    </location>
</feature>
<feature type="domain" description="V-ATPase proteolipid subunit C-like" evidence="13">
    <location>
        <begin position="254"/>
        <end position="311"/>
    </location>
</feature>
<keyword evidence="8 11" id="KW-1133">Transmembrane helix</keyword>
<evidence type="ECO:0000256" key="6">
    <source>
        <dbReference type="ARBA" id="ARBA00022692"/>
    </source>
</evidence>
<sequence length="450" mass="47983">MAAGADASGRSGAGSSGREGARARATAGARAPGRGQPQTHAGAGSRRRARAGASSRRPARARAGRRGQEGQQRPAGARGQAGQQRAASGPRGQTLGRALEAWGRARAISRADRAVRSGLCKRSSRRDMGALEGLSSENEGSQMENRTKIYLCCRSFSATGSARTSASLIVLVSDGFTFFPASLVVFDTSRCFFAFVVPVGAAASSFSLFLSARNSHREFAANVTIFFSPSLFLLAWKSRREFAAQVPFFGFLDAAAALVFSCMGAAYRTAKSGVGVALMDVMRPELVMKSIVSMVMAGVLGIYGLIIVVIISTGINPKAKSYYLFNGYAHLNFGLACGLVGLSAGMAIDIVGDARVRANAQQPKLFVGMILIVIFAKALALYGLIVGIILSSRTEHCHICIWLQLSCKQISTVQVCISEAWKLYKYDWMHKALVACIMALSHRIILFNDN</sequence>
<dbReference type="PRINTS" id="PR00122">
    <property type="entry name" value="VACATPASE"/>
</dbReference>
<dbReference type="NCBIfam" id="TIGR01100">
    <property type="entry name" value="V_ATP_synt_C"/>
    <property type="match status" value="1"/>
</dbReference>
<comment type="function">
    <text evidence="11">Proton-conducting pore forming subunit of the membrane integral V0 complex of vacuolar ATPase. V-ATPase is responsible for acidifying a variety of intracellular compartments in eukaryotic cells.</text>
</comment>
<feature type="compositionally biased region" description="Low complexity" evidence="12">
    <location>
        <begin position="23"/>
        <end position="35"/>
    </location>
</feature>
<dbReference type="InterPro" id="IPR002379">
    <property type="entry name" value="ATPase_proteolipid_c-like_dom"/>
</dbReference>
<feature type="transmembrane region" description="Helical" evidence="11">
    <location>
        <begin position="364"/>
        <end position="390"/>
    </location>
</feature>
<evidence type="ECO:0000259" key="13">
    <source>
        <dbReference type="Pfam" id="PF00137"/>
    </source>
</evidence>
<proteinExistence type="inferred from homology"/>
<dbReference type="EMBL" id="JAGFBR010000011">
    <property type="protein sequence ID" value="KAH0459560.1"/>
    <property type="molecule type" value="Genomic_DNA"/>
</dbReference>
<feature type="transmembrane region" description="Helical" evidence="11">
    <location>
        <begin position="331"/>
        <end position="352"/>
    </location>
</feature>
<comment type="subunit">
    <text evidence="3">V-ATPase is a heteromultimeric enzyme composed of a peripheral catalytic V1 complex (main components: subunits A, B, C, D, E, and F) attached to an integral membrane V0 proton pore complex (main component: the proteolipid protein; which is present as a hexamer that forms the proton-conducting pore).</text>
</comment>
<feature type="compositionally biased region" description="Low complexity" evidence="12">
    <location>
        <begin position="1"/>
        <end position="10"/>
    </location>
</feature>
<feature type="transmembrane region" description="Helical" evidence="11">
    <location>
        <begin position="248"/>
        <end position="270"/>
    </location>
</feature>
<evidence type="ECO:0000256" key="11">
    <source>
        <dbReference type="RuleBase" id="RU363060"/>
    </source>
</evidence>
<dbReference type="PANTHER" id="PTHR10263">
    <property type="entry name" value="V-TYPE PROTON ATPASE PROTEOLIPID SUBUNIT"/>
    <property type="match status" value="1"/>
</dbReference>
<evidence type="ECO:0000256" key="12">
    <source>
        <dbReference type="SAM" id="MobiDB-lite"/>
    </source>
</evidence>
<comment type="subunit">
    <text evidence="11">V-ATPase is a heteromultimeric enzyme composed of a peripheral catalytic V1 complex attached to an integral membrane V0 proton pore complex.</text>
</comment>
<dbReference type="InterPro" id="IPR000245">
    <property type="entry name" value="ATPase_proteolipid_csu"/>
</dbReference>